<dbReference type="PANTHER" id="PTHR13593">
    <property type="match status" value="1"/>
</dbReference>
<name>A0AAE2DJN4_PSEFL</name>
<dbReference type="RefSeq" id="WP_039768258.1">
    <property type="nucleotide sequence ID" value="NZ_JTGH01000010.1"/>
</dbReference>
<dbReference type="PANTHER" id="PTHR13593:SF113">
    <property type="entry name" value="SI:DKEY-266F7.9"/>
    <property type="match status" value="1"/>
</dbReference>
<organism evidence="1 2">
    <name type="scientific">Pseudomonas fluorescens</name>
    <dbReference type="NCBI Taxonomy" id="294"/>
    <lineage>
        <taxon>Bacteria</taxon>
        <taxon>Pseudomonadati</taxon>
        <taxon>Pseudomonadota</taxon>
        <taxon>Gammaproteobacteria</taxon>
        <taxon>Pseudomonadales</taxon>
        <taxon>Pseudomonadaceae</taxon>
        <taxon>Pseudomonas</taxon>
    </lineage>
</organism>
<dbReference type="InterPro" id="IPR017946">
    <property type="entry name" value="PLC-like_Pdiesterase_TIM-brl"/>
</dbReference>
<dbReference type="AlphaFoldDB" id="A0AAE2DJN4"/>
<proteinExistence type="predicted"/>
<dbReference type="SUPFAM" id="SSF51695">
    <property type="entry name" value="PLC-like phosphodiesterases"/>
    <property type="match status" value="1"/>
</dbReference>
<reference evidence="1 2" key="1">
    <citation type="submission" date="2014-11" db="EMBL/GenBank/DDBJ databases">
        <title>Draft genome sequence of Pseudomonas fluorescens strains SF4c SF39a.</title>
        <authorList>
            <person name="Underwood G.E."/>
            <person name="Ly L.K."/>
            <person name="Bitzer A.S."/>
            <person name="Godino A."/>
            <person name="Bucci V."/>
            <person name="Fischer S."/>
            <person name="Silby M.W."/>
        </authorList>
    </citation>
    <scope>NUCLEOTIDE SEQUENCE [LARGE SCALE GENOMIC DNA]</scope>
    <source>
        <strain evidence="1 2">SF4c</strain>
    </source>
</reference>
<sequence>MNNFLDNNFELHNWMAATPAIDDLSLTEMTLPGAHNAGCDREASYAVPLAETWIACQDVPIYAQLNRGARALDLRLGYYAKADDMKKFQFQHSGYLSSRHLGDLVIEIESFLERSRDEFIILDFHELNKGSDEFDYQLFNDTLLKKLGDRIIPVENRHLALHELKAASPLQRLLVAAPYHHQLDRRYFCDRIPHSWINKEMVSVDDLYQYIKSVMKAPPGGRPWSLSATCYGIIGPLRILDELDNWFDPDKTEWAQRCSIINFDFIKNSRIVSFCRTANLAKARRKI</sequence>
<accession>A0AAE2DJN4</accession>
<dbReference type="CDD" id="cd08557">
    <property type="entry name" value="PI-PLCc_bacteria_like"/>
    <property type="match status" value="1"/>
</dbReference>
<dbReference type="Proteomes" id="UP000031587">
    <property type="component" value="Unassembled WGS sequence"/>
</dbReference>
<dbReference type="EMBL" id="JTGH01000010">
    <property type="protein sequence ID" value="KIF60204.1"/>
    <property type="molecule type" value="Genomic_DNA"/>
</dbReference>
<dbReference type="GO" id="GO:0006629">
    <property type="term" value="P:lipid metabolic process"/>
    <property type="evidence" value="ECO:0007669"/>
    <property type="project" value="InterPro"/>
</dbReference>
<dbReference type="Gene3D" id="3.20.20.190">
    <property type="entry name" value="Phosphatidylinositol (PI) phosphodiesterase"/>
    <property type="match status" value="1"/>
</dbReference>
<evidence type="ECO:0000313" key="2">
    <source>
        <dbReference type="Proteomes" id="UP000031587"/>
    </source>
</evidence>
<dbReference type="InterPro" id="IPR051057">
    <property type="entry name" value="PI-PLC_domain"/>
</dbReference>
<comment type="caution">
    <text evidence="1">The sequence shown here is derived from an EMBL/GenBank/DDBJ whole genome shotgun (WGS) entry which is preliminary data.</text>
</comment>
<dbReference type="GO" id="GO:0008081">
    <property type="term" value="F:phosphoric diester hydrolase activity"/>
    <property type="evidence" value="ECO:0007669"/>
    <property type="project" value="InterPro"/>
</dbReference>
<gene>
    <name evidence="1" type="ORF">QS95_11830</name>
</gene>
<protein>
    <submittedName>
        <fullName evidence="1">Phospholipase</fullName>
    </submittedName>
</protein>
<evidence type="ECO:0000313" key="1">
    <source>
        <dbReference type="EMBL" id="KIF60204.1"/>
    </source>
</evidence>